<dbReference type="EMBL" id="MU827792">
    <property type="protein sequence ID" value="KAJ7330680.1"/>
    <property type="molecule type" value="Genomic_DNA"/>
</dbReference>
<evidence type="ECO:0000259" key="3">
    <source>
        <dbReference type="PROSITE" id="PS50940"/>
    </source>
</evidence>
<feature type="compositionally biased region" description="Basic and acidic residues" evidence="2">
    <location>
        <begin position="4536"/>
        <end position="4547"/>
    </location>
</feature>
<dbReference type="GO" id="GO:0005576">
    <property type="term" value="C:extracellular region"/>
    <property type="evidence" value="ECO:0007669"/>
    <property type="project" value="InterPro"/>
</dbReference>
<dbReference type="SMART" id="SM00208">
    <property type="entry name" value="TNFR"/>
    <property type="match status" value="5"/>
</dbReference>
<reference evidence="4" key="1">
    <citation type="submission" date="2023-01" db="EMBL/GenBank/DDBJ databases">
        <title>Genome assembly of the deep-sea coral Lophelia pertusa.</title>
        <authorList>
            <person name="Herrera S."/>
            <person name="Cordes E."/>
        </authorList>
    </citation>
    <scope>NUCLEOTIDE SEQUENCE</scope>
    <source>
        <strain evidence="4">USNM1676648</strain>
        <tissue evidence="4">Polyp</tissue>
    </source>
</reference>
<feature type="coiled-coil region" evidence="1">
    <location>
        <begin position="4608"/>
        <end position="4667"/>
    </location>
</feature>
<keyword evidence="1" id="KW-0175">Coiled coil</keyword>
<feature type="region of interest" description="Disordered" evidence="2">
    <location>
        <begin position="5167"/>
        <end position="5211"/>
    </location>
</feature>
<feature type="region of interest" description="Disordered" evidence="2">
    <location>
        <begin position="5515"/>
        <end position="5534"/>
    </location>
</feature>
<dbReference type="InterPro" id="IPR001368">
    <property type="entry name" value="TNFR/NGFR_Cys_rich_reg"/>
</dbReference>
<dbReference type="PANTHER" id="PTHR47236">
    <property type="entry name" value="GENE, 32742-RELATED-RELATED"/>
    <property type="match status" value="1"/>
</dbReference>
<dbReference type="SMART" id="SM01411">
    <property type="entry name" value="Ephrin_rec_like"/>
    <property type="match status" value="42"/>
</dbReference>
<dbReference type="Proteomes" id="UP001163046">
    <property type="component" value="Unassembled WGS sequence"/>
</dbReference>
<feature type="compositionally biased region" description="Basic and acidic residues" evidence="2">
    <location>
        <begin position="5515"/>
        <end position="5526"/>
    </location>
</feature>
<comment type="caution">
    <text evidence="4">The sequence shown here is derived from an EMBL/GenBank/DDBJ whole genome shotgun (WGS) entry which is preliminary data.</text>
</comment>
<evidence type="ECO:0000256" key="1">
    <source>
        <dbReference type="SAM" id="Coils"/>
    </source>
</evidence>
<feature type="region of interest" description="Disordered" evidence="2">
    <location>
        <begin position="4518"/>
        <end position="4554"/>
    </location>
</feature>
<dbReference type="CDD" id="cd22265">
    <property type="entry name" value="UDM1_RNF168"/>
    <property type="match status" value="1"/>
</dbReference>
<feature type="region of interest" description="Disordered" evidence="2">
    <location>
        <begin position="5064"/>
        <end position="5114"/>
    </location>
</feature>
<accession>A0A9X0CEB1</accession>
<gene>
    <name evidence="4" type="ORF">OS493_022295</name>
</gene>
<dbReference type="SUPFAM" id="SSF57184">
    <property type="entry name" value="Growth factor receptor domain"/>
    <property type="match status" value="9"/>
</dbReference>
<dbReference type="PANTHER" id="PTHR47236:SF5">
    <property type="entry name" value="GENE, 32742-RELATED"/>
    <property type="match status" value="1"/>
</dbReference>
<dbReference type="Gene3D" id="2.10.50.10">
    <property type="entry name" value="Tumor Necrosis Factor Receptor, subunit A, domain 2"/>
    <property type="match status" value="9"/>
</dbReference>
<evidence type="ECO:0000313" key="4">
    <source>
        <dbReference type="EMBL" id="KAJ7330680.1"/>
    </source>
</evidence>
<name>A0A9X0CEB1_9CNID</name>
<organism evidence="4 5">
    <name type="scientific">Desmophyllum pertusum</name>
    <dbReference type="NCBI Taxonomy" id="174260"/>
    <lineage>
        <taxon>Eukaryota</taxon>
        <taxon>Metazoa</taxon>
        <taxon>Cnidaria</taxon>
        <taxon>Anthozoa</taxon>
        <taxon>Hexacorallia</taxon>
        <taxon>Scleractinia</taxon>
        <taxon>Caryophylliina</taxon>
        <taxon>Caryophylliidae</taxon>
        <taxon>Desmophyllum</taxon>
    </lineage>
</organism>
<feature type="domain" description="Chitin-binding type-2" evidence="3">
    <location>
        <begin position="161"/>
        <end position="207"/>
    </location>
</feature>
<feature type="coiled-coil region" evidence="1">
    <location>
        <begin position="4304"/>
        <end position="4467"/>
    </location>
</feature>
<dbReference type="PROSITE" id="PS50940">
    <property type="entry name" value="CHIT_BIND_II"/>
    <property type="match status" value="1"/>
</dbReference>
<feature type="region of interest" description="Disordered" evidence="2">
    <location>
        <begin position="5040"/>
        <end position="5059"/>
    </location>
</feature>
<feature type="coiled-coil region" evidence="1">
    <location>
        <begin position="4892"/>
        <end position="4921"/>
    </location>
</feature>
<feature type="coiled-coil region" evidence="1">
    <location>
        <begin position="5541"/>
        <end position="5624"/>
    </location>
</feature>
<dbReference type="GO" id="GO:0008061">
    <property type="term" value="F:chitin binding"/>
    <property type="evidence" value="ECO:0007669"/>
    <property type="project" value="InterPro"/>
</dbReference>
<evidence type="ECO:0000313" key="5">
    <source>
        <dbReference type="Proteomes" id="UP001163046"/>
    </source>
</evidence>
<feature type="compositionally biased region" description="Basic and acidic residues" evidence="2">
    <location>
        <begin position="5167"/>
        <end position="5179"/>
    </location>
</feature>
<proteinExistence type="predicted"/>
<sequence length="5630" mass="617339">MPQPNLYCASGYFCRRNATSATPDQGDDANICIVGHYCPEGTGEPVNCPLGTYGNDTAYKDVSECWNCTAGFHCSEPGRDAPVGPCDPGYYCPPGSSSSQEVSCYPGSYCVGQNEKPALCPIGTFQPNYTRTNISDCIDCTAGFYCSTPGQSSNSGPCKNGSFCPTRSSRQDPFECRIGFHCPIGSATPKPCPAGTFTNSSGRDSCDPCPDGFYCFPLELARNESIGYRICPQGFYCPEGTGLDWRSCPAGTYSDRLGLYSKKQCKDCDGGKFCDGRNLTSPTDYCAPGYYCRIGVSVDKPYIDGYNVTNGSCPNPTFLGQYTGIGDICPPGTFCTQGSNVPEDCAVGTYNDEHGQERCKACPSGYYCLGRTVTFINNTCPSGYYCPVNTTQPNEYPCPPGTFNNLTGQETQASCIPCPRGSYCEGSGNSWPTGLCSAGWFCSGNATSNMTTTHGGKCQPGYYCPEGSGYPKECDGGKFCDVAGLSEPRGNCSAGYFCKLKSNTSTPTDSTGDQCPSGNYCPEGSMDPTACEPGTYYGGIQATNPSACVSCTAGKFCNTSGLSAPDGVCSAGYYCPGGQSVGTPSSHGCPLGNKCIKGSDSPTKCESGYYQDELLQNTCKECPARYYCNATFGGVENYNLYPCPEGFFCSNGTRFAEEFPCENGTFNNLTGRANQHECTSCLPRYYCGEPGLTHPNTLCSSGYYCKTGAMSATPNQGSDANVCPQGRYCVEGTDEPELCPAGTFSNAFGLHNSSQCTPCTEGHYCEFSGRTTETGQCQQGYFCVLGSTSKQQEVCPAGKYCPTSTHVPKDCPVGTFSNTTGLWKKEQCTNCTAGSYCFERGRTFPTGLCKEGHFCPTGSHIENAEPCPIGLHCPTGSDAPKDCAAGTFTNATTQASCQDCPPGYYCVPENVTAGDPKSGYHVCPRGYYCPARTGLDWKSCPRGTFSNKTTLSLVSQCEDCPGGKYCGKLHAVEPTGDCYDGHYCQSGVDKPDPINSVNGTSLLGNCSILGLHTGIGGVCPIGHYCREGYTLPMGCPDGSYQDEEGKTYCKSCPAGYVCLAKATTFNDSVCPSGSYCPVNTSVPTLCNEGTFNELTGQKEPSNCVLCTAGTYCEGSGLSKPTADCYAGWFCKNGSTKPTPDGARCPVSHYCPNGSALPLACDPGKYCSRPELSAPEFDCEAGHYCMSAAMEAKPTDGVTGDICPNGTYCPRGSDAPKNCPIGTFLNSTGNRNVTDCQDCTPGWYCGGSGLPVPTGLCAEGYYCTGRAENANQYECPRGYKCPEGSPNPVPCDAGYYQNQTGQPTCTVCPRGFYCNDTNGPVISYGQYICIEGHYCPQGTRYAEEFKCPPGTFNNRTGMDDKSDCRTCTGGKVCDEWGLVTPYKPCGGGYFCRQGANRTTPTLGDNANICPAGFYCPEGVDKPIDCPAGTYSPTMGLQAEHECLNCTGGEFCNETAMTATAGPCRAGYYCPSRSTSDEEMQCPQGHYCTLRTFHPFPCPSGTYSNGTGLEKAEDCIDCRPGYFCDDEGLIEPKEQCDEGYFCTKRQNVSNPFPCPAGKHCPKGSAEPKDCPAGTFAESPMSAGCTMCPEGYYCVPELVIPGDSSSSKHDCPEGYYCPNGTGADWKQCPAGTYSNRKNLVREQDCTPCSGGKYCRGTNLTEPTGNCSAGFYCVSGAASPNPSMTNLTQCPVHYEHITIGDICPRGHFCIAGSVMFEGCPAGSYQDEEGQASCKDCPKGFYCYANSTTFVGNECPKGYYCPLGTPNPHHQPCEPGTYNPKPQGNSSLDCLPCDPGHYCAGYGNDKPTNSCSAGFYCPGGNKEAKPSATRCTPGHFCPQSSHNMTTCTAGRFCDAHELHDTAGPCDPGYFCPPGSSNRRQKECPEGYYCPLQSPVPEACQPGYYLPGKKHENVSECVKCIAGMFCNSSGLSYPDGDCDKGYYCPPGQTVAHPNSYPCHVGHFCEMRSPLPERCPNGTYQDSQYSFICKECLPGSYCDNTAVAVSSLTGYECPMGHFCPPGTSFATQYKCPTGTWSNKTQLERADQCTECPPRYYCQQEGLPEPEGLCFPGFYCNGSANVPNPPYANCPIGHYCIEGSYIPEPCLRGSFANSERNKNVSDCKPCSPGHYCDPNATIVEERPCDAGFVCILGSTTPRPTDGKEGIACPKGHYCPKGIVKEQPCPRGEYGSREGLSVCEKCPTGYSCPNTSIIDPTPCSPGHYCPGSVALPNGDPCPSGTYLPHRYRQFRNECLACPPGKYCELPGQANATGPCRAGFLCRGGAKFGAPNDTSDPYNGPCPPGYYCEEGTTNGTMCPEGTLRPFHGAKSRSDCLPCSGGKYCNESGLLTPTDYCNAGYYCPAEEDIRDPNPSNFQCPHGHFCPEGTANPFSCRPGTYQSRKQQVSCDACPQGYYCLANTSDPLACLAHHYCPNGTHTPVVCPNGTYTNNNVTGLSNVDQCTPCDAGYYCQSGVVADNCSAGYLCYVGNPTPTPDGSNVTIGEECPVGYYCPAGTTQPLKCEAGLVIPYKRARSKTECQICPAGKICLPGSSIPQDCPVGHYCPLNDTARPCPLQTYNNVSGAPDIGFCQPCPAGYYCWYAGLADFTTSPCPVGQYCLNATDNPTPCPNGTYRNSTGARNISECHLCPAGNFCPLSNSSFWGYECPDGTFCPPGRTAPTVCLPGYYCNQAKTQVPCPPGFYCPNGSESYIPCPAGHYCDPVDRCDKNDTKSGACLPKVCPLGYKQIDGTLRHNFNDTCEICRPGKYGDHPSRLLCKDCRGGVICLEGATTDNPGLNGTGIGVEKTNSFLSPPGYYSHSGDPKLYPCPNGTFNDQLGASHEGQCKPCAVDHYNPYVARNSCLSCHPLQSKEASDTCTCRGQNRIYKISDKTCTCKQGYTQSTDNDEDCIQKMYPRCSDGTWRTQHGECWNRTKWEDFCNNTKCSRGSVGFEGELGTCKCKVTGLEDICDRECRLQQANRIVILCKDPPQILINYADGREPTVFNVSELRNVPNFERTFDCKDGDEFSISLVTLEDKDTKAAYDPDSDALVVLLLSEVKLSSSSNSSSIQSRRKRRAITGLNFRGLSNPTTCLTHGSRMMWHVSNSDYPKYDKTNLYNTNPSFDDGPFKALEEKHELESTKFELFAYRFDTEGVYVFTSSANPESTMLVRVMAKGAQCAEDGPFFPTTPRVVIQNGIAISRDIVVMPDWVLIGAMLGSFALLMVILVIGLLIFRKHGWKKVTFKFPRYRVVAQKYNFDDYSSKGSTVHPVKKHHRNMEGLNQYAQEGALQEQGPAVDEKVKGDEYWDYDQQVDLEGFTSGRLYGILAKQSREVTAAIARQKDQAKQLYQKINHQTESLKGLWIAKLNLRGRAAMATPEDLRAFEAKKGELEGELERRKELGFNFQQILQRQKSILEEDEEAREAHLVAFEASLREGIRTLKGYSDKQGKGDMTGDFNDQLEHRVGSRVDAIIQRLSVEITSECQRRGTWALLGEVTGARLCTIEGEILGVDYLFNGDRSIRATDMISQDPHTGLLIPIPTAANMLLPDNVTNIPVPQYFFVHPTNGRVMPIQGNVAYDPLASRLSITADSTNADAATSAEAFIPFIPYPNNPETGVPVKTTLTILEKKGDMRLNGRMICGRTGLPVPILGMTIHSETGNAYPIGGCHDDPVTGLPVAIEIGSMMLDPNTGRPAPIVGVTIDPRSGSVIPVGGTPGDLDRGDEVPVLLGDSFSEPLSGRPLKVTGARLVDDGDERELEPMGGGYQFVLDVGELYYEFRVLDALQALKEAVTGSDDLDGRHELSMLETAQKDLQRGRSKVMTYLLRSVHDIMRREERCSLLSESGGSPGMYEFSATSQLLPILVGTTMRDPSGTDLEVPILGIDKNHETDTIVPLGGSLEDPGGEGLVPIMVGEKAVDPVTGLLSTICGVKMNQEYGVTEPVTLSSSSQRKRRPPPGSVALLEEELAGRRSFWRRQRHREEELTEVESKLYRQLMEDEYVTAYHVQEQLENIQEETVSLADAAHREVQRRTEASVDHAAGLPPDVVAVLTMFDALERQKEDGHNTAHKRFADSINRFFDKLRTEETKYNNRMEELQGALNPEAEAAVTDRFQQAKARLRGELQDQLQSRTEQLDEEHSGLEYVRNKAEISALEAKLVLTGGATIAGEYEVALLGIYGDDMPLPESNRELLPLLQRLIRLLEEGMPVLMNSAGQVVGGGYAVLGGGANVISSATGGGRVTSVAAPAIMHQTSVTSERTQKAATITQAPGLQRHTSTVFSATEILSKVEVGQMGQKYSSEAVNIAEIAASGGLTEEKRKEITKNLIEKHTLECAQLENELRSNEIKIISEVITAYEEKKGKAVAELQVELKEKLRRAQSEEEKEALMQEYSQKMATVQDDIEQQKQKKLRDVRKLLKEERLRRKKELYNRHKEEARNAGVSDVIDLDLPDEDELERDLILLAQQQEKLLAELSLAYQEESEREREEMESGRRAAFDQEMEARVKAMNLTVAPEEIEGAFEEVRELHSRAASRRINMKEKMKERKDRKRSRKTEEELKEELKHVTPGSPEEAEILDALQKRQNADMMREEGALSAVMAEVEAEQEDKKRKQVVQRLLKGTDMSEEQQQQIVAKYMEEAQEMEQRYHDQQRHSRAVLEAKLAARRRQKEEMNKEAAMKKELKEMSKKQAALSGDQAAVQVLEAAEAQIAGELNQELDKLAEKQIEEQAALEVKQTEELFTMEEELQAEVQSGGEQVADQIEEQKLKLIEAKKESFEKEMSRKRDDLSQDQADLLLEQHRQELEILSRSMDVEKQRQLNSLSDKIAERKRRKAAALEQRHKAEMSKELMNQQNERQKIQEDKIREAQKSALVDAVQNLDSERAGNAIYQVLQQRHIQERVQLEEQFNREIAAAKAEARARMAETRQAEREELIAEQEKEFMELIAKSNSMSTAELSQMKAELKLKQKKQLAQFDAETKEKVNQAELDTLPSLEVKHAHARLELRERQLQELAGTMNELSTEEELIKDYTEQAERASLAAKEYREQTMFEMADKINKIKEQRQQQSDEQKKNMDEEIKRLEAELEKEREREELRLADREAERAAKRAKQAQESEAAKQLAKAQRGMTEEEKEKLMREHLENMAKFEENLRKEQERTKAALREKLEARRKKKKDAELQKIKAAAKVETEAAEQKEREEMTALQRQGAERLKASTPARPMAPSDTRQKTTEELTATESLLASSAHAQPVVTAGLPAGVSEQDWVSMLIGSPIFDSVNEIENMLKNNIGEGGVAGAKGGRPYIDIKDAQWLCRGDLVPVDINELSPGNFVVYRFGVFITQMLHKAMNAPEVTLLLASNLPPNNYERNAFRNSFFYEHARRVLFVRQERMESVGDFLVVIMHCLSHIKIDDLVDDQNPLFLREFYKAFRLCCQDMFFARSRNTPTAQGLVGNVSSASPLETAFKPARSMTERVNVVGELVNIKVSSPVDADFSVQGITERLARKNAFLTRAKLKEYLSSAHAPSSRKEEFAVTRLKELRGEKTGDEQRPKSRTAGVKTGLKSPKELLERQINNLESRVDTLNTELAQVMKTESELNSSVDQMTQDSNVPDDRVQVARQQLTSAELQKDNLLKKVDYLEEEIKKKTKELNALNS</sequence>
<feature type="compositionally biased region" description="Basic and acidic residues" evidence="2">
    <location>
        <begin position="5064"/>
        <end position="5096"/>
    </location>
</feature>
<evidence type="ECO:0000256" key="2">
    <source>
        <dbReference type="SAM" id="MobiDB-lite"/>
    </source>
</evidence>
<dbReference type="InterPro" id="IPR009030">
    <property type="entry name" value="Growth_fac_rcpt_cys_sf"/>
</dbReference>
<keyword evidence="5" id="KW-1185">Reference proteome</keyword>
<dbReference type="OrthoDB" id="5987520at2759"/>
<dbReference type="InterPro" id="IPR002557">
    <property type="entry name" value="Chitin-bd_dom"/>
</dbReference>
<feature type="coiled-coil region" evidence="1">
    <location>
        <begin position="4692"/>
        <end position="4851"/>
    </location>
</feature>
<protein>
    <recommendedName>
        <fullName evidence="3">Chitin-binding type-2 domain-containing protein</fullName>
    </recommendedName>
</protein>